<evidence type="ECO:0000256" key="1">
    <source>
        <dbReference type="ARBA" id="ARBA00022723"/>
    </source>
</evidence>
<dbReference type="EMBL" id="LT558119">
    <property type="protein sequence ID" value="SAM77097.1"/>
    <property type="molecule type" value="Genomic_DNA"/>
</dbReference>
<dbReference type="PANTHER" id="PTHR11474">
    <property type="entry name" value="TYROSINASE FAMILY MEMBER"/>
    <property type="match status" value="1"/>
</dbReference>
<evidence type="ECO:0000313" key="5">
    <source>
        <dbReference type="EMBL" id="SAM77097.1"/>
    </source>
</evidence>
<keyword evidence="2" id="KW-0186">Copper</keyword>
<sequence length="377" mass="43147">MLRTKLMLAAVIALTLLQACLAKETSFWSHIEAIEKRAELAAADTSLSSSAASSPMLERRKSAAAPASSSMKCTHPVARVSWYTLTPREQSAWISSFKALNTPNKSIFIRGGSFMDDLAMVHVALQQEMHYNACFLACHTAFLRAFYSLMRVYGYKGREAYWDIFDDYKKGLQNAAVWKSFGGDDGKGGPIPNGPFRNLKCGILPNTKKTGYSLYKPHYVTRHFNSDWERKPLIRGDMYTSQFNPQLYDTILNEPNYTLLRQKLEATVHSWIHQSIYGEMALFSAPCEPAFWLLHAEIDRYWRSWQHKHNAWYAYGGHRRIREKDGTTKVVPASLNDTIDFYGMFEKVKVRDVMHPRRGILCYRFDRLIDGSPDNAP</sequence>
<dbReference type="GO" id="GO:0046872">
    <property type="term" value="F:metal ion binding"/>
    <property type="evidence" value="ECO:0007669"/>
    <property type="project" value="UniProtKB-KW"/>
</dbReference>
<dbReference type="SUPFAM" id="SSF48056">
    <property type="entry name" value="Di-copper centre-containing domain"/>
    <property type="match status" value="1"/>
</dbReference>
<evidence type="ECO:0000256" key="3">
    <source>
        <dbReference type="SAM" id="SignalP"/>
    </source>
</evidence>
<dbReference type="InterPro" id="IPR002227">
    <property type="entry name" value="Tyrosinase_Cu-bd"/>
</dbReference>
<dbReference type="AlphaFoldDB" id="A0A1K0FZI0"/>
<accession>A0A1K0FZI0</accession>
<reference evidence="6" key="1">
    <citation type="submission" date="2016-04" db="EMBL/GenBank/DDBJ databases">
        <authorList>
            <person name="Guldener U."/>
            <person name="Guldener U."/>
        </authorList>
    </citation>
    <scope>NUCLEOTIDE SEQUENCE [LARGE SCALE GENOMIC DNA]</scope>
    <source>
        <strain evidence="6">UB2112</strain>
    </source>
</reference>
<evidence type="ECO:0000259" key="4">
    <source>
        <dbReference type="Pfam" id="PF00264"/>
    </source>
</evidence>
<gene>
    <name evidence="5" type="ORF">UBRO_01709</name>
</gene>
<name>A0A1K0FZI0_9BASI</name>
<dbReference type="PANTHER" id="PTHR11474:SF126">
    <property type="entry name" value="TYROSINASE-LIKE PROTEIN TYR-1-RELATED"/>
    <property type="match status" value="1"/>
</dbReference>
<dbReference type="PROSITE" id="PS51257">
    <property type="entry name" value="PROKAR_LIPOPROTEIN"/>
    <property type="match status" value="1"/>
</dbReference>
<evidence type="ECO:0000313" key="6">
    <source>
        <dbReference type="Proteomes" id="UP000179920"/>
    </source>
</evidence>
<organism evidence="5 6">
    <name type="scientific">Ustilago bromivora</name>
    <dbReference type="NCBI Taxonomy" id="307758"/>
    <lineage>
        <taxon>Eukaryota</taxon>
        <taxon>Fungi</taxon>
        <taxon>Dikarya</taxon>
        <taxon>Basidiomycota</taxon>
        <taxon>Ustilaginomycotina</taxon>
        <taxon>Ustilaginomycetes</taxon>
        <taxon>Ustilaginales</taxon>
        <taxon>Ustilaginaceae</taxon>
        <taxon>Ustilago</taxon>
    </lineage>
</organism>
<dbReference type="OrthoDB" id="6132182at2759"/>
<protein>
    <recommendedName>
        <fullName evidence="4">Tyrosinase copper-binding domain-containing protein</fullName>
    </recommendedName>
</protein>
<dbReference type="InterPro" id="IPR008922">
    <property type="entry name" value="Di-copper_centre_dom_sf"/>
</dbReference>
<dbReference type="GO" id="GO:0016491">
    <property type="term" value="F:oxidoreductase activity"/>
    <property type="evidence" value="ECO:0007669"/>
    <property type="project" value="InterPro"/>
</dbReference>
<feature type="chain" id="PRO_5009664013" description="Tyrosinase copper-binding domain-containing protein" evidence="3">
    <location>
        <begin position="23"/>
        <end position="377"/>
    </location>
</feature>
<feature type="signal peptide" evidence="3">
    <location>
        <begin position="1"/>
        <end position="22"/>
    </location>
</feature>
<dbReference type="InterPro" id="IPR050316">
    <property type="entry name" value="Tyrosinase/Hemocyanin"/>
</dbReference>
<evidence type="ECO:0000256" key="2">
    <source>
        <dbReference type="ARBA" id="ARBA00023008"/>
    </source>
</evidence>
<dbReference type="Proteomes" id="UP000179920">
    <property type="component" value="Chromosome III"/>
</dbReference>
<keyword evidence="3" id="KW-0732">Signal</keyword>
<keyword evidence="1" id="KW-0479">Metal-binding</keyword>
<dbReference type="Pfam" id="PF00264">
    <property type="entry name" value="Tyrosinase"/>
    <property type="match status" value="1"/>
</dbReference>
<feature type="domain" description="Tyrosinase copper-binding" evidence="4">
    <location>
        <begin position="115"/>
        <end position="307"/>
    </location>
</feature>
<dbReference type="Gene3D" id="1.10.1280.10">
    <property type="entry name" value="Di-copper center containing domain from catechol oxidase"/>
    <property type="match status" value="1"/>
</dbReference>
<proteinExistence type="predicted"/>